<keyword evidence="1" id="KW-1133">Transmembrane helix</keyword>
<organism evidence="2 3">
    <name type="scientific">Caulobacter rhizosphaerae</name>
    <dbReference type="NCBI Taxonomy" id="2010972"/>
    <lineage>
        <taxon>Bacteria</taxon>
        <taxon>Pseudomonadati</taxon>
        <taxon>Pseudomonadota</taxon>
        <taxon>Alphaproteobacteria</taxon>
        <taxon>Caulobacterales</taxon>
        <taxon>Caulobacteraceae</taxon>
        <taxon>Caulobacter</taxon>
    </lineage>
</organism>
<name>A0ABU1MZ37_9CAUL</name>
<comment type="caution">
    <text evidence="2">The sequence shown here is derived from an EMBL/GenBank/DDBJ whole genome shotgun (WGS) entry which is preliminary data.</text>
</comment>
<gene>
    <name evidence="2" type="ORF">J2800_002200</name>
</gene>
<dbReference type="RefSeq" id="WP_310031377.1">
    <property type="nucleotide sequence ID" value="NZ_JAVDRL010000006.1"/>
</dbReference>
<proteinExistence type="predicted"/>
<keyword evidence="3" id="KW-1185">Reference proteome</keyword>
<reference evidence="2 3" key="1">
    <citation type="submission" date="2023-07" db="EMBL/GenBank/DDBJ databases">
        <title>Sorghum-associated microbial communities from plants grown in Nebraska, USA.</title>
        <authorList>
            <person name="Schachtman D."/>
        </authorList>
    </citation>
    <scope>NUCLEOTIDE SEQUENCE [LARGE SCALE GENOMIC DNA]</scope>
    <source>
        <strain evidence="2 3">DS2154</strain>
    </source>
</reference>
<accession>A0ABU1MZ37</accession>
<evidence type="ECO:0000313" key="2">
    <source>
        <dbReference type="EMBL" id="MDR6531453.1"/>
    </source>
</evidence>
<protein>
    <submittedName>
        <fullName evidence="2">Uncharacterized protein</fullName>
    </submittedName>
</protein>
<sequence>MTGTAKRLWNAVSAFSMLIFLVTLLIQIGVYWGKLPVSWNSDLNTAVKFLAFGVFGLSRVVDMLAQRLIDAHGFRRAALIMGVIGVFFVSMITIGLVIG</sequence>
<evidence type="ECO:0000256" key="1">
    <source>
        <dbReference type="SAM" id="Phobius"/>
    </source>
</evidence>
<feature type="transmembrane region" description="Helical" evidence="1">
    <location>
        <begin position="77"/>
        <end position="98"/>
    </location>
</feature>
<keyword evidence="1" id="KW-0812">Transmembrane</keyword>
<evidence type="ECO:0000313" key="3">
    <source>
        <dbReference type="Proteomes" id="UP001262754"/>
    </source>
</evidence>
<dbReference type="EMBL" id="JAVDRL010000006">
    <property type="protein sequence ID" value="MDR6531453.1"/>
    <property type="molecule type" value="Genomic_DNA"/>
</dbReference>
<dbReference type="Proteomes" id="UP001262754">
    <property type="component" value="Unassembled WGS sequence"/>
</dbReference>
<keyword evidence="1" id="KW-0472">Membrane</keyword>
<feature type="transmembrane region" description="Helical" evidence="1">
    <location>
        <begin position="12"/>
        <end position="33"/>
    </location>
</feature>
<feature type="transmembrane region" description="Helical" evidence="1">
    <location>
        <begin position="45"/>
        <end position="65"/>
    </location>
</feature>